<dbReference type="Pfam" id="PF03328">
    <property type="entry name" value="HpcH_HpaI"/>
    <property type="match status" value="1"/>
</dbReference>
<evidence type="ECO:0000259" key="4">
    <source>
        <dbReference type="Pfam" id="PF03328"/>
    </source>
</evidence>
<keyword evidence="3" id="KW-0456">Lyase</keyword>
<proteinExistence type="inferred from homology"/>
<accession>A0A1G7NF57</accession>
<comment type="similarity">
    <text evidence="1">Belongs to the HpcH/HpaI aldolase family.</text>
</comment>
<dbReference type="Proteomes" id="UP000182427">
    <property type="component" value="Chromosome I"/>
</dbReference>
<evidence type="ECO:0000313" key="5">
    <source>
        <dbReference type="EMBL" id="SDF72745.1"/>
    </source>
</evidence>
<evidence type="ECO:0000313" key="6">
    <source>
        <dbReference type="Proteomes" id="UP000182427"/>
    </source>
</evidence>
<organism evidence="5 6">
    <name type="scientific">Terriglobus roseus</name>
    <dbReference type="NCBI Taxonomy" id="392734"/>
    <lineage>
        <taxon>Bacteria</taxon>
        <taxon>Pseudomonadati</taxon>
        <taxon>Acidobacteriota</taxon>
        <taxon>Terriglobia</taxon>
        <taxon>Terriglobales</taxon>
        <taxon>Acidobacteriaceae</taxon>
        <taxon>Terriglobus</taxon>
    </lineage>
</organism>
<dbReference type="RefSeq" id="WP_083345960.1">
    <property type="nucleotide sequence ID" value="NZ_LT629690.1"/>
</dbReference>
<dbReference type="GO" id="GO:0046872">
    <property type="term" value="F:metal ion binding"/>
    <property type="evidence" value="ECO:0007669"/>
    <property type="project" value="UniProtKB-KW"/>
</dbReference>
<feature type="domain" description="HpcH/HpaI aldolase/citrate lyase" evidence="4">
    <location>
        <begin position="32"/>
        <end position="245"/>
    </location>
</feature>
<dbReference type="InterPro" id="IPR005000">
    <property type="entry name" value="Aldolase/citrate-lyase_domain"/>
</dbReference>
<evidence type="ECO:0000256" key="1">
    <source>
        <dbReference type="ARBA" id="ARBA00005568"/>
    </source>
</evidence>
<dbReference type="SUPFAM" id="SSF51621">
    <property type="entry name" value="Phosphoenolpyruvate/pyruvate domain"/>
    <property type="match status" value="1"/>
</dbReference>
<keyword evidence="6" id="KW-1185">Reference proteome</keyword>
<dbReference type="GO" id="GO:0016832">
    <property type="term" value="F:aldehyde-lyase activity"/>
    <property type="evidence" value="ECO:0007669"/>
    <property type="project" value="TreeGrafter"/>
</dbReference>
<name>A0A1G7NF57_9BACT</name>
<dbReference type="Gene3D" id="3.20.20.60">
    <property type="entry name" value="Phosphoenolpyruvate-binding domains"/>
    <property type="match status" value="1"/>
</dbReference>
<dbReference type="InterPro" id="IPR050251">
    <property type="entry name" value="HpcH-HpaI_aldolase"/>
</dbReference>
<gene>
    <name evidence="5" type="ORF">SAMN05444167_3127</name>
</gene>
<dbReference type="InterPro" id="IPR015813">
    <property type="entry name" value="Pyrv/PenolPyrv_kinase-like_dom"/>
</dbReference>
<dbReference type="GO" id="GO:0005737">
    <property type="term" value="C:cytoplasm"/>
    <property type="evidence" value="ECO:0007669"/>
    <property type="project" value="TreeGrafter"/>
</dbReference>
<reference evidence="5 6" key="1">
    <citation type="submission" date="2016-10" db="EMBL/GenBank/DDBJ databases">
        <authorList>
            <person name="de Groot N.N."/>
        </authorList>
    </citation>
    <scope>NUCLEOTIDE SEQUENCE [LARGE SCALE GENOMIC DNA]</scope>
    <source>
        <strain evidence="5 6">GAS232</strain>
    </source>
</reference>
<keyword evidence="2" id="KW-0479">Metal-binding</keyword>
<dbReference type="PANTHER" id="PTHR30502">
    <property type="entry name" value="2-KETO-3-DEOXY-L-RHAMNONATE ALDOLASE"/>
    <property type="match status" value="1"/>
</dbReference>
<evidence type="ECO:0000256" key="2">
    <source>
        <dbReference type="ARBA" id="ARBA00022723"/>
    </source>
</evidence>
<dbReference type="InterPro" id="IPR040442">
    <property type="entry name" value="Pyrv_kinase-like_dom_sf"/>
</dbReference>
<dbReference type="OrthoDB" id="86160at2"/>
<dbReference type="AlphaFoldDB" id="A0A1G7NF57"/>
<protein>
    <submittedName>
        <fullName evidence="5">2-dehydro-3-deoxyglucarate aldolase/4-hydroxy-2-oxoheptanedioate aldolase</fullName>
    </submittedName>
</protein>
<sequence>MANEYAPDRHPSSNDTWSVVRERLKAGEFVLGMTVTSNNVETAAHAATLGFHFLWCEMEHSSLSLESLRTMVLATRGLPAPVFARVPWPEVWLAKRVLDQGVQGVIFPFVSDVERAQKAVHGCHYPPFGRRGSGAGLAVATWPAPGSYYDSADANILVVCVIEEAEAVDRIEEIAAMPGIDVIFIGVSDLSFSLGLRGRQDEPLLEEAITKIVAAAQRNGKWLGRPAGSAEDVRRFGEQGFQFFQSLTELGLMKLGAKALLEPLGIKDKPQEQTTFY</sequence>
<evidence type="ECO:0000256" key="3">
    <source>
        <dbReference type="ARBA" id="ARBA00023239"/>
    </source>
</evidence>
<dbReference type="EMBL" id="LT629690">
    <property type="protein sequence ID" value="SDF72745.1"/>
    <property type="molecule type" value="Genomic_DNA"/>
</dbReference>
<dbReference type="PANTHER" id="PTHR30502:SF0">
    <property type="entry name" value="PHOSPHOENOLPYRUVATE CARBOXYLASE FAMILY PROTEIN"/>
    <property type="match status" value="1"/>
</dbReference>